<keyword evidence="5" id="KW-1185">Reference proteome</keyword>
<name>A0ABQ8TR04_PERAM</name>
<evidence type="ECO:0000259" key="2">
    <source>
        <dbReference type="Pfam" id="PF05225"/>
    </source>
</evidence>
<sequence length="261" mass="30273">MQKAIKAFREGRSQRHAAELLGVPHSCLQRRLQSAQDNHLKSKGRQTTFTPEQENELVSRILKLLLRWAGHVARMGESRNAYRVLVGRPEGKRPLGRPRRRWEDNIKMHLREVGYDDREWINLAQDRDQWRAYVRAAMNLRQEDRDITYALFCSVLCIMELVLFDEILILSVEENPHVYDKQRASYEDEKMKENTWLLIAASLNTDRKAPCKADLNNFKGKIVPGRVSIPGPLVQRTSALPTELPGNSTRPRLHTQIVCTR</sequence>
<evidence type="ECO:0000313" key="4">
    <source>
        <dbReference type="EMBL" id="KAJ4448462.1"/>
    </source>
</evidence>
<comment type="caution">
    <text evidence="4">The sequence shown here is derived from an EMBL/GenBank/DDBJ whole genome shotgun (WGS) entry which is preliminary data.</text>
</comment>
<dbReference type="Pfam" id="PF05225">
    <property type="entry name" value="HTH_psq"/>
    <property type="match status" value="1"/>
</dbReference>
<dbReference type="InterPro" id="IPR007889">
    <property type="entry name" value="HTH_Psq"/>
</dbReference>
<gene>
    <name evidence="4" type="ORF">ANN_10478</name>
</gene>
<dbReference type="InterPro" id="IPR006578">
    <property type="entry name" value="MADF-dom"/>
</dbReference>
<evidence type="ECO:0000259" key="3">
    <source>
        <dbReference type="Pfam" id="PF10545"/>
    </source>
</evidence>
<accession>A0ABQ8TR04</accession>
<comment type="subcellular location">
    <subcellularLocation>
        <location evidence="1">Nucleus</location>
    </subcellularLocation>
</comment>
<feature type="domain" description="HTH psq-type" evidence="2">
    <location>
        <begin position="1"/>
        <end position="33"/>
    </location>
</feature>
<proteinExistence type="predicted"/>
<dbReference type="Proteomes" id="UP001148838">
    <property type="component" value="Unassembled WGS sequence"/>
</dbReference>
<dbReference type="SUPFAM" id="SSF46689">
    <property type="entry name" value="Homeodomain-like"/>
    <property type="match status" value="1"/>
</dbReference>
<evidence type="ECO:0000313" key="5">
    <source>
        <dbReference type="Proteomes" id="UP001148838"/>
    </source>
</evidence>
<organism evidence="4 5">
    <name type="scientific">Periplaneta americana</name>
    <name type="common">American cockroach</name>
    <name type="synonym">Blatta americana</name>
    <dbReference type="NCBI Taxonomy" id="6978"/>
    <lineage>
        <taxon>Eukaryota</taxon>
        <taxon>Metazoa</taxon>
        <taxon>Ecdysozoa</taxon>
        <taxon>Arthropoda</taxon>
        <taxon>Hexapoda</taxon>
        <taxon>Insecta</taxon>
        <taxon>Pterygota</taxon>
        <taxon>Neoptera</taxon>
        <taxon>Polyneoptera</taxon>
        <taxon>Dictyoptera</taxon>
        <taxon>Blattodea</taxon>
        <taxon>Blattoidea</taxon>
        <taxon>Blattidae</taxon>
        <taxon>Blattinae</taxon>
        <taxon>Periplaneta</taxon>
    </lineage>
</organism>
<dbReference type="EMBL" id="JAJSOF020000005">
    <property type="protein sequence ID" value="KAJ4448462.1"/>
    <property type="molecule type" value="Genomic_DNA"/>
</dbReference>
<feature type="domain" description="MADF" evidence="3">
    <location>
        <begin position="168"/>
        <end position="219"/>
    </location>
</feature>
<protein>
    <submittedName>
        <fullName evidence="4">Uncharacterized protein</fullName>
    </submittedName>
</protein>
<dbReference type="Pfam" id="PF10545">
    <property type="entry name" value="MADF_DNA_bdg"/>
    <property type="match status" value="1"/>
</dbReference>
<evidence type="ECO:0000256" key="1">
    <source>
        <dbReference type="ARBA" id="ARBA00004123"/>
    </source>
</evidence>
<reference evidence="4 5" key="1">
    <citation type="journal article" date="2022" name="Allergy">
        <title>Genome assembly and annotation of Periplaneta americana reveal a comprehensive cockroach allergen profile.</title>
        <authorList>
            <person name="Wang L."/>
            <person name="Xiong Q."/>
            <person name="Saelim N."/>
            <person name="Wang L."/>
            <person name="Nong W."/>
            <person name="Wan A.T."/>
            <person name="Shi M."/>
            <person name="Liu X."/>
            <person name="Cao Q."/>
            <person name="Hui J.H.L."/>
            <person name="Sookrung N."/>
            <person name="Leung T.F."/>
            <person name="Tungtrongchitr A."/>
            <person name="Tsui S.K.W."/>
        </authorList>
    </citation>
    <scope>NUCLEOTIDE SEQUENCE [LARGE SCALE GENOMIC DNA]</scope>
    <source>
        <strain evidence="4">PWHHKU_190912</strain>
    </source>
</reference>
<dbReference type="InterPro" id="IPR009057">
    <property type="entry name" value="Homeodomain-like_sf"/>
</dbReference>